<keyword evidence="6" id="KW-1185">Reference proteome</keyword>
<dbReference type="AlphaFoldDB" id="A0A7K6L4Z5"/>
<gene>
    <name evidence="5" type="primary">Dnttip2</name>
    <name evidence="5" type="ORF">FALFRO_R00194</name>
</gene>
<feature type="compositionally biased region" description="Basic and acidic residues" evidence="3">
    <location>
        <begin position="367"/>
        <end position="389"/>
    </location>
</feature>
<dbReference type="GO" id="GO:0005730">
    <property type="term" value="C:nucleolus"/>
    <property type="evidence" value="ECO:0007669"/>
    <property type="project" value="UniProtKB-SubCell"/>
</dbReference>
<dbReference type="InterPro" id="IPR039883">
    <property type="entry name" value="Fcf2/DNTTIP2"/>
</dbReference>
<feature type="compositionally biased region" description="Polar residues" evidence="3">
    <location>
        <begin position="81"/>
        <end position="91"/>
    </location>
</feature>
<dbReference type="OrthoDB" id="427886at2759"/>
<keyword evidence="2" id="KW-0539">Nucleus</keyword>
<organism evidence="5 6">
    <name type="scientific">Falcunculus frontatus</name>
    <name type="common">Eastern shriketit</name>
    <dbReference type="NCBI Taxonomy" id="254539"/>
    <lineage>
        <taxon>Eukaryota</taxon>
        <taxon>Metazoa</taxon>
        <taxon>Chordata</taxon>
        <taxon>Craniata</taxon>
        <taxon>Vertebrata</taxon>
        <taxon>Euteleostomi</taxon>
        <taxon>Archelosauria</taxon>
        <taxon>Archosauria</taxon>
        <taxon>Dinosauria</taxon>
        <taxon>Saurischia</taxon>
        <taxon>Theropoda</taxon>
        <taxon>Coelurosauria</taxon>
        <taxon>Aves</taxon>
        <taxon>Neognathae</taxon>
        <taxon>Neoaves</taxon>
        <taxon>Telluraves</taxon>
        <taxon>Australaves</taxon>
        <taxon>Passeriformes</taxon>
        <taxon>Corvoidea</taxon>
        <taxon>Pachycephalidae</taxon>
        <taxon>Falcunculus</taxon>
    </lineage>
</organism>
<evidence type="ECO:0000256" key="1">
    <source>
        <dbReference type="ARBA" id="ARBA00004604"/>
    </source>
</evidence>
<name>A0A7K6L4Z5_9CORV</name>
<comment type="subcellular location">
    <subcellularLocation>
        <location evidence="1">Nucleus</location>
        <location evidence="1">Nucleolus</location>
    </subcellularLocation>
</comment>
<feature type="non-terminal residue" evidence="5">
    <location>
        <position position="1"/>
    </location>
</feature>
<feature type="region of interest" description="Disordered" evidence="3">
    <location>
        <begin position="323"/>
        <end position="417"/>
    </location>
</feature>
<feature type="domain" description="Fcf2 pre-rRNA processing C-terminal" evidence="4">
    <location>
        <begin position="595"/>
        <end position="688"/>
    </location>
</feature>
<dbReference type="PANTHER" id="PTHR21686">
    <property type="entry name" value="DEOXYNUCLEOTIDYLTRANSFERASE TERMINAL-INTERACTING PROTEIN 2"/>
    <property type="match status" value="1"/>
</dbReference>
<dbReference type="PANTHER" id="PTHR21686:SF12">
    <property type="entry name" value="DEOXYNUCLEOTIDYLTRANSFERASE TERMINAL-INTERACTING PROTEIN 2"/>
    <property type="match status" value="1"/>
</dbReference>
<reference evidence="5 6" key="1">
    <citation type="submission" date="2019-09" db="EMBL/GenBank/DDBJ databases">
        <title>Bird 10,000 Genomes (B10K) Project - Family phase.</title>
        <authorList>
            <person name="Zhang G."/>
        </authorList>
    </citation>
    <scope>NUCLEOTIDE SEQUENCE [LARGE SCALE GENOMIC DNA]</scope>
    <source>
        <strain evidence="5">B10K-DU-029-77</strain>
    </source>
</reference>
<protein>
    <submittedName>
        <fullName evidence="5">TDIF2 protein</fullName>
    </submittedName>
</protein>
<accession>A0A7K6L4Z5</accession>
<dbReference type="Pfam" id="PF08698">
    <property type="entry name" value="Fcf2"/>
    <property type="match status" value="1"/>
</dbReference>
<feature type="region of interest" description="Disordered" evidence="3">
    <location>
        <begin position="79"/>
        <end position="115"/>
    </location>
</feature>
<proteinExistence type="predicted"/>
<comment type="caution">
    <text evidence="5">The sequence shown here is derived from an EMBL/GenBank/DDBJ whole genome shotgun (WGS) entry which is preliminary data.</text>
</comment>
<dbReference type="EMBL" id="VZRV01003482">
    <property type="protein sequence ID" value="NWW19248.1"/>
    <property type="molecule type" value="Genomic_DNA"/>
</dbReference>
<feature type="non-terminal residue" evidence="5">
    <location>
        <position position="713"/>
    </location>
</feature>
<evidence type="ECO:0000313" key="6">
    <source>
        <dbReference type="Proteomes" id="UP000534626"/>
    </source>
</evidence>
<evidence type="ECO:0000259" key="4">
    <source>
        <dbReference type="Pfam" id="PF08698"/>
    </source>
</evidence>
<dbReference type="GO" id="GO:0003723">
    <property type="term" value="F:RNA binding"/>
    <property type="evidence" value="ECO:0007669"/>
    <property type="project" value="TreeGrafter"/>
</dbReference>
<feature type="compositionally biased region" description="Acidic residues" evidence="3">
    <location>
        <begin position="480"/>
        <end position="506"/>
    </location>
</feature>
<evidence type="ECO:0000313" key="5">
    <source>
        <dbReference type="EMBL" id="NWW19248.1"/>
    </source>
</evidence>
<evidence type="ECO:0000256" key="3">
    <source>
        <dbReference type="SAM" id="MobiDB-lite"/>
    </source>
</evidence>
<sequence length="713" mass="79995">EPQVDGDVSEAESNCSSVSGLQTPLFVRITRRRQIVIPYQPDSADKKRHDNTAFVNKLSRILDEDDVSEAESCASAVSGVQMPNVTTSTRSRQSKKKLRPDTVREAQSEDTSDTESCCLSSHVELSVTTKRITRSMQMKSQVENTKQSEKKNRFVSEDDSLIEDTIASEPIIISDSRPTAELVCDAEDASILIEGNKEPNLPKSKCASKCANATQSEDTKEEVLNDVTSHLTKAKQNGTKSPVKKTIENTQSVTEIDHSEAVCGQIQEDNSKILVREGKLEHVAVSLTDCMSPKQFLESYGQVAPNESKEIAECRKADAEADAQQSFPCADKLRKSKQASAVSSPPKGMAVAQTAESIGKSRMLEIGADKGEDQTKEREVSHSSERSSSGHDSVTLFLSNSESDDSENSDVADIDTVDENLCYKKSDDRTPSLKKSLNNSSLHVEGLFVIDTEPGMSSSQKYYLDDVHQDSDAESKHEGDEEDKESDLEEDEEELIDEDEKDEDDDLLKNKVDVLRLSTSIDPGLNIKKLGGLYISFDAKNQKPRSNVIEKLKEKKKDQLLQKSIITPDFEKKECVPPYRESLHQLKKQRRAEREKTTGDGWFGMKAPEITSELKNDLKVLKMRASLDPKHFYKKNDRDGLPKYFQVGTVVDSPIDFYHSRIPKKQRKRTIVEELLADSEFRRYNKKKYQEIMSEKAAFAAGKRNRKKKKFHN</sequence>
<feature type="compositionally biased region" description="Acidic residues" evidence="3">
    <location>
        <begin position="402"/>
        <end position="417"/>
    </location>
</feature>
<dbReference type="InterPro" id="IPR014810">
    <property type="entry name" value="Fcf2_C"/>
</dbReference>
<dbReference type="Proteomes" id="UP000534626">
    <property type="component" value="Unassembled WGS sequence"/>
</dbReference>
<feature type="region of interest" description="Disordered" evidence="3">
    <location>
        <begin position="458"/>
        <end position="509"/>
    </location>
</feature>
<evidence type="ECO:0000256" key="2">
    <source>
        <dbReference type="ARBA" id="ARBA00023242"/>
    </source>
</evidence>
<feature type="compositionally biased region" description="Basic and acidic residues" evidence="3">
    <location>
        <begin position="463"/>
        <end position="479"/>
    </location>
</feature>
<dbReference type="GO" id="GO:0006396">
    <property type="term" value="P:RNA processing"/>
    <property type="evidence" value="ECO:0007669"/>
    <property type="project" value="TreeGrafter"/>
</dbReference>